<gene>
    <name evidence="3" type="ORF">Daus18300_012132</name>
</gene>
<evidence type="ECO:0000259" key="2">
    <source>
        <dbReference type="Pfam" id="PF20253"/>
    </source>
</evidence>
<proteinExistence type="predicted"/>
<dbReference type="PANTHER" id="PTHR38795:SF1">
    <property type="entry name" value="DUF6604 DOMAIN-CONTAINING PROTEIN"/>
    <property type="match status" value="1"/>
</dbReference>
<name>A0ABR3W3Z1_9PEZI</name>
<feature type="domain" description="DUF6604" evidence="2">
    <location>
        <begin position="12"/>
        <end position="190"/>
    </location>
</feature>
<sequence length="207" mass="22687">MLPESLKSSYAQYKDDTDRFATWLLAAAEKCGYQSNLGLAGDAANGVNGSTKAKRKAKAKSAPILPLKYKATISELRTLGEVVAKSSLKIPDSILRRGPPSRCAEEERHALISRERRFCVLEEICESLEWRANGSSPNQGTDSSSTTGAPSNGKTDPKAADEAWINQFATLTVEEPENVLEQNDSSKQLVRVEVVQDDDMDNRDPEQ</sequence>
<dbReference type="Proteomes" id="UP001583177">
    <property type="component" value="Unassembled WGS sequence"/>
</dbReference>
<dbReference type="InterPro" id="IPR046539">
    <property type="entry name" value="DUF6604"/>
</dbReference>
<feature type="region of interest" description="Disordered" evidence="1">
    <location>
        <begin position="175"/>
        <end position="207"/>
    </location>
</feature>
<protein>
    <recommendedName>
        <fullName evidence="2">DUF6604 domain-containing protein</fullName>
    </recommendedName>
</protein>
<organism evidence="3 4">
    <name type="scientific">Diaporthe australafricana</name>
    <dbReference type="NCBI Taxonomy" id="127596"/>
    <lineage>
        <taxon>Eukaryota</taxon>
        <taxon>Fungi</taxon>
        <taxon>Dikarya</taxon>
        <taxon>Ascomycota</taxon>
        <taxon>Pezizomycotina</taxon>
        <taxon>Sordariomycetes</taxon>
        <taxon>Sordariomycetidae</taxon>
        <taxon>Diaporthales</taxon>
        <taxon>Diaporthaceae</taxon>
        <taxon>Diaporthe</taxon>
    </lineage>
</organism>
<evidence type="ECO:0000256" key="1">
    <source>
        <dbReference type="SAM" id="MobiDB-lite"/>
    </source>
</evidence>
<dbReference type="PANTHER" id="PTHR38795">
    <property type="entry name" value="DUF6604 DOMAIN-CONTAINING PROTEIN"/>
    <property type="match status" value="1"/>
</dbReference>
<comment type="caution">
    <text evidence="3">The sequence shown here is derived from an EMBL/GenBank/DDBJ whole genome shotgun (WGS) entry which is preliminary data.</text>
</comment>
<evidence type="ECO:0000313" key="3">
    <source>
        <dbReference type="EMBL" id="KAL1852534.1"/>
    </source>
</evidence>
<reference evidence="3 4" key="1">
    <citation type="journal article" date="2024" name="IMA Fungus">
        <title>IMA Genome - F19 : A genome assembly and annotation guide to empower mycologists, including annotated draft genome sequences of Ceratocystis pirilliformis, Diaporthe australafricana, Fusarium ophioides, Paecilomyces lecythidis, and Sporothrix stenoceras.</title>
        <authorList>
            <person name="Aylward J."/>
            <person name="Wilson A.M."/>
            <person name="Visagie C.M."/>
            <person name="Spraker J."/>
            <person name="Barnes I."/>
            <person name="Buitendag C."/>
            <person name="Ceriani C."/>
            <person name="Del Mar Angel L."/>
            <person name="du Plessis D."/>
            <person name="Fuchs T."/>
            <person name="Gasser K."/>
            <person name="Kramer D."/>
            <person name="Li W."/>
            <person name="Munsamy K."/>
            <person name="Piso A."/>
            <person name="Price J.L."/>
            <person name="Sonnekus B."/>
            <person name="Thomas C."/>
            <person name="van der Nest A."/>
            <person name="van Dijk A."/>
            <person name="van Heerden A."/>
            <person name="van Vuuren N."/>
            <person name="Yilmaz N."/>
            <person name="Duong T.A."/>
            <person name="van der Merwe N.A."/>
            <person name="Wingfield M.J."/>
            <person name="Wingfield B.D."/>
        </authorList>
    </citation>
    <scope>NUCLEOTIDE SEQUENCE [LARGE SCALE GENOMIC DNA]</scope>
    <source>
        <strain evidence="3 4">CMW 18300</strain>
    </source>
</reference>
<accession>A0ABR3W3Z1</accession>
<feature type="region of interest" description="Disordered" evidence="1">
    <location>
        <begin position="132"/>
        <end position="162"/>
    </location>
</feature>
<dbReference type="Pfam" id="PF20253">
    <property type="entry name" value="DUF6604"/>
    <property type="match status" value="1"/>
</dbReference>
<keyword evidence="4" id="KW-1185">Reference proteome</keyword>
<dbReference type="EMBL" id="JAWRVE010000158">
    <property type="protein sequence ID" value="KAL1852534.1"/>
    <property type="molecule type" value="Genomic_DNA"/>
</dbReference>
<evidence type="ECO:0000313" key="4">
    <source>
        <dbReference type="Proteomes" id="UP001583177"/>
    </source>
</evidence>
<feature type="compositionally biased region" description="Polar residues" evidence="1">
    <location>
        <begin position="133"/>
        <end position="154"/>
    </location>
</feature>